<dbReference type="Gene3D" id="3.40.50.150">
    <property type="entry name" value="Vaccinia Virus protein VP39"/>
    <property type="match status" value="1"/>
</dbReference>
<protein>
    <submittedName>
        <fullName evidence="1">Methyltransferase domain-containing protein</fullName>
    </submittedName>
</protein>
<name>A0AAX1N3W6_9BACT</name>
<gene>
    <name evidence="1" type="ORF">KMW28_00145</name>
</gene>
<keyword evidence="1" id="KW-0808">Transferase</keyword>
<dbReference type="KEGG" id="fya:KMW28_00145"/>
<evidence type="ECO:0000313" key="2">
    <source>
        <dbReference type="Proteomes" id="UP000678679"/>
    </source>
</evidence>
<keyword evidence="1" id="KW-0489">Methyltransferase</keyword>
<dbReference type="RefSeq" id="WP_169665745.1">
    <property type="nucleotide sequence ID" value="NZ_CP076132.1"/>
</dbReference>
<accession>A0AAX1N3W6</accession>
<proteinExistence type="predicted"/>
<dbReference type="AlphaFoldDB" id="A0AAX1N3W6"/>
<dbReference type="GO" id="GO:0008168">
    <property type="term" value="F:methyltransferase activity"/>
    <property type="evidence" value="ECO:0007669"/>
    <property type="project" value="UniProtKB-KW"/>
</dbReference>
<dbReference type="Proteomes" id="UP000678679">
    <property type="component" value="Chromosome 1"/>
</dbReference>
<dbReference type="EMBL" id="CP076132">
    <property type="protein sequence ID" value="QWG02031.1"/>
    <property type="molecule type" value="Genomic_DNA"/>
</dbReference>
<dbReference type="CDD" id="cd02440">
    <property type="entry name" value="AdoMet_MTases"/>
    <property type="match status" value="1"/>
</dbReference>
<dbReference type="GO" id="GO:0032259">
    <property type="term" value="P:methylation"/>
    <property type="evidence" value="ECO:0007669"/>
    <property type="project" value="UniProtKB-KW"/>
</dbReference>
<dbReference type="InterPro" id="IPR029063">
    <property type="entry name" value="SAM-dependent_MTases_sf"/>
</dbReference>
<reference evidence="1 2" key="1">
    <citation type="submission" date="2021-05" db="EMBL/GenBank/DDBJ databases">
        <title>Comparative genomic studies on the polysaccharide-degrading batcterial strains of the Flammeovirga genus.</title>
        <authorList>
            <person name="Zewei F."/>
            <person name="Zheng Z."/>
            <person name="Yu L."/>
            <person name="Ruyue G."/>
            <person name="Yanhong M."/>
            <person name="Yuanyuan C."/>
            <person name="Jingyan G."/>
            <person name="Wenjun H."/>
        </authorList>
    </citation>
    <scope>NUCLEOTIDE SEQUENCE [LARGE SCALE GENOMIC DNA]</scope>
    <source>
        <strain evidence="1 2">NBRC:100898</strain>
    </source>
</reference>
<organism evidence="1 2">
    <name type="scientific">Flammeovirga yaeyamensis</name>
    <dbReference type="NCBI Taxonomy" id="367791"/>
    <lineage>
        <taxon>Bacteria</taxon>
        <taxon>Pseudomonadati</taxon>
        <taxon>Bacteroidota</taxon>
        <taxon>Cytophagia</taxon>
        <taxon>Cytophagales</taxon>
        <taxon>Flammeovirgaceae</taxon>
        <taxon>Flammeovirga</taxon>
    </lineage>
</organism>
<evidence type="ECO:0000313" key="1">
    <source>
        <dbReference type="EMBL" id="QWG02031.1"/>
    </source>
</evidence>
<dbReference type="SUPFAM" id="SSF53335">
    <property type="entry name" value="S-adenosyl-L-methionine-dependent methyltransferases"/>
    <property type="match status" value="1"/>
</dbReference>
<sequence>MKNVNQENKEIWNTNAGEWDKAMGEFGNDWHLQLIAPETERLLNLKEGQFLLDAGCGNGIFSRRMANKGVKVTAFDFSETNIELSKKYSSDNIDYHVLDMTFEADLIQLTDKKYHGIVSNMVFMDVPEVETFFSKINYLMKDDGHFVFSIQHPCFNSEFMEVTNEENILMKGYIDASTSKGKAVSEQKEDQFYFHRPISYYINLGAKNGLVVDACIEPTFEKEVGGPFTKFPPILIISMRKLTNN</sequence>
<dbReference type="Pfam" id="PF13489">
    <property type="entry name" value="Methyltransf_23"/>
    <property type="match status" value="1"/>
</dbReference>
<dbReference type="PANTHER" id="PTHR43861">
    <property type="entry name" value="TRANS-ACONITATE 2-METHYLTRANSFERASE-RELATED"/>
    <property type="match status" value="1"/>
</dbReference>
<keyword evidence="2" id="KW-1185">Reference proteome</keyword>